<name>A0ABU6R003_9FABA</name>
<proteinExistence type="predicted"/>
<feature type="non-terminal residue" evidence="2">
    <location>
        <position position="1"/>
    </location>
</feature>
<dbReference type="EMBL" id="JASCZI010002951">
    <property type="protein sequence ID" value="MED6116554.1"/>
    <property type="molecule type" value="Genomic_DNA"/>
</dbReference>
<organism evidence="2 3">
    <name type="scientific">Stylosanthes scabra</name>
    <dbReference type="NCBI Taxonomy" id="79078"/>
    <lineage>
        <taxon>Eukaryota</taxon>
        <taxon>Viridiplantae</taxon>
        <taxon>Streptophyta</taxon>
        <taxon>Embryophyta</taxon>
        <taxon>Tracheophyta</taxon>
        <taxon>Spermatophyta</taxon>
        <taxon>Magnoliopsida</taxon>
        <taxon>eudicotyledons</taxon>
        <taxon>Gunneridae</taxon>
        <taxon>Pentapetalae</taxon>
        <taxon>rosids</taxon>
        <taxon>fabids</taxon>
        <taxon>Fabales</taxon>
        <taxon>Fabaceae</taxon>
        <taxon>Papilionoideae</taxon>
        <taxon>50 kb inversion clade</taxon>
        <taxon>dalbergioids sensu lato</taxon>
        <taxon>Dalbergieae</taxon>
        <taxon>Pterocarpus clade</taxon>
        <taxon>Stylosanthes</taxon>
    </lineage>
</organism>
<feature type="compositionally biased region" description="Polar residues" evidence="1">
    <location>
        <begin position="36"/>
        <end position="50"/>
    </location>
</feature>
<dbReference type="Proteomes" id="UP001341840">
    <property type="component" value="Unassembled WGS sequence"/>
</dbReference>
<reference evidence="2 3" key="1">
    <citation type="journal article" date="2023" name="Plants (Basel)">
        <title>Bridging the Gap: Combining Genomics and Transcriptomics Approaches to Understand Stylosanthes scabra, an Orphan Legume from the Brazilian Caatinga.</title>
        <authorList>
            <person name="Ferreira-Neto J.R.C."/>
            <person name="da Silva M.D."/>
            <person name="Binneck E."/>
            <person name="de Melo N.F."/>
            <person name="da Silva R.H."/>
            <person name="de Melo A.L.T.M."/>
            <person name="Pandolfi V."/>
            <person name="Bustamante F.O."/>
            <person name="Brasileiro-Vidal A.C."/>
            <person name="Benko-Iseppon A.M."/>
        </authorList>
    </citation>
    <scope>NUCLEOTIDE SEQUENCE [LARGE SCALE GENOMIC DNA]</scope>
    <source>
        <tissue evidence="2">Leaves</tissue>
    </source>
</reference>
<gene>
    <name evidence="2" type="ORF">PIB30_099536</name>
</gene>
<evidence type="ECO:0000256" key="1">
    <source>
        <dbReference type="SAM" id="MobiDB-lite"/>
    </source>
</evidence>
<keyword evidence="3" id="KW-1185">Reference proteome</keyword>
<protein>
    <submittedName>
        <fullName evidence="2">Uncharacterized protein</fullName>
    </submittedName>
</protein>
<sequence length="50" mass="5351">LLDHLKTLLGFEQVLASLNSAKKNRLVGSDGRKTVTAPQGTQSPTAFEPD</sequence>
<comment type="caution">
    <text evidence="2">The sequence shown here is derived from an EMBL/GenBank/DDBJ whole genome shotgun (WGS) entry which is preliminary data.</text>
</comment>
<feature type="region of interest" description="Disordered" evidence="1">
    <location>
        <begin position="27"/>
        <end position="50"/>
    </location>
</feature>
<evidence type="ECO:0000313" key="3">
    <source>
        <dbReference type="Proteomes" id="UP001341840"/>
    </source>
</evidence>
<accession>A0ABU6R003</accession>
<evidence type="ECO:0000313" key="2">
    <source>
        <dbReference type="EMBL" id="MED6116554.1"/>
    </source>
</evidence>